<dbReference type="EMBL" id="LN854557">
    <property type="protein sequence ID" value="CRL44462.1"/>
    <property type="molecule type" value="Genomic_DNA"/>
</dbReference>
<accession>A0A193QH14</accession>
<organism evidence="2 3">
    <name type="scientific">Sodalis glossinidius (strain morsitans)</name>
    <dbReference type="NCBI Taxonomy" id="343509"/>
    <lineage>
        <taxon>Bacteria</taxon>
        <taxon>Pseudomonadati</taxon>
        <taxon>Pseudomonadota</taxon>
        <taxon>Gammaproteobacteria</taxon>
        <taxon>Enterobacterales</taxon>
        <taxon>Bruguierivoracaceae</taxon>
        <taxon>Sodalis</taxon>
    </lineage>
</organism>
<dbReference type="Proteomes" id="UP000245838">
    <property type="component" value="Chromosome sggmmb4_Chromosome"/>
</dbReference>
<gene>
    <name evidence="2" type="ORF">SGGMMB4_01590</name>
</gene>
<feature type="region of interest" description="Disordered" evidence="1">
    <location>
        <begin position="167"/>
        <end position="198"/>
    </location>
</feature>
<dbReference type="RefSeq" id="WP_166506448.1">
    <property type="nucleotide sequence ID" value="NZ_LN854557.1"/>
</dbReference>
<evidence type="ECO:0000313" key="3">
    <source>
        <dbReference type="Proteomes" id="UP000245838"/>
    </source>
</evidence>
<reference evidence="2 3" key="1">
    <citation type="submission" date="2015-05" db="EMBL/GenBank/DDBJ databases">
        <authorList>
            <person name="Goodhead I."/>
        </authorList>
    </citation>
    <scope>NUCLEOTIDE SEQUENCE [LARGE SCALE GENOMIC DNA]</scope>
    <source>
        <strain evidence="3">morsitans</strain>
    </source>
</reference>
<proteinExistence type="predicted"/>
<dbReference type="AlphaFoldDB" id="A0A193QH14"/>
<name>A0A193QH14_SODGM</name>
<sequence length="198" mass="21847">MSKALFTYDESAAISAGQSNFIKESGAYIITIDEAKVVKSPSGATFIEFSGESADGQLIQYLSVCINKKDGSANTYGVNMIQAIMGCTEVKSISEKMLSASQTIVPEFAGKRVGLLLQKILRTKQDGGDTYNFEIRIPFYPDTKQTIKERLESQNAKTIDIMLSTLKDKDDRRHNPQYSGQPSHDVPPVDAYEDSIPF</sequence>
<protein>
    <recommendedName>
        <fullName evidence="4">DUF669 domain-containing protein</fullName>
    </recommendedName>
</protein>
<evidence type="ECO:0000256" key="1">
    <source>
        <dbReference type="SAM" id="MobiDB-lite"/>
    </source>
</evidence>
<evidence type="ECO:0008006" key="4">
    <source>
        <dbReference type="Google" id="ProtNLM"/>
    </source>
</evidence>
<evidence type="ECO:0000313" key="2">
    <source>
        <dbReference type="EMBL" id="CRL44462.1"/>
    </source>
</evidence>